<dbReference type="AlphaFoldDB" id="A0A6A7BV69"/>
<sequence>MLMHAKVFAAAVKYMVPSLKQAPIAKFKSAILNNWNHHSFGLVLKTMYTTTPDLEMDLRTIVVDTMMNREGMLDKECVENVIHEIPTLAYQLLKAWKLKVERDNQVDRNMPAE</sequence>
<accession>A0A6A7BV69</accession>
<reference evidence="1" key="1">
    <citation type="journal article" date="2020" name="Stud. Mycol.">
        <title>101 Dothideomycetes genomes: a test case for predicting lifestyles and emergence of pathogens.</title>
        <authorList>
            <person name="Haridas S."/>
            <person name="Albert R."/>
            <person name="Binder M."/>
            <person name="Bloem J."/>
            <person name="Labutti K."/>
            <person name="Salamov A."/>
            <person name="Andreopoulos B."/>
            <person name="Baker S."/>
            <person name="Barry K."/>
            <person name="Bills G."/>
            <person name="Bluhm B."/>
            <person name="Cannon C."/>
            <person name="Castanera R."/>
            <person name="Culley D."/>
            <person name="Daum C."/>
            <person name="Ezra D."/>
            <person name="Gonzalez J."/>
            <person name="Henrissat B."/>
            <person name="Kuo A."/>
            <person name="Liang C."/>
            <person name="Lipzen A."/>
            <person name="Lutzoni F."/>
            <person name="Magnuson J."/>
            <person name="Mondo S."/>
            <person name="Nolan M."/>
            <person name="Ohm R."/>
            <person name="Pangilinan J."/>
            <person name="Park H.-J."/>
            <person name="Ramirez L."/>
            <person name="Alfaro M."/>
            <person name="Sun H."/>
            <person name="Tritt A."/>
            <person name="Yoshinaga Y."/>
            <person name="Zwiers L.-H."/>
            <person name="Turgeon B."/>
            <person name="Goodwin S."/>
            <person name="Spatafora J."/>
            <person name="Crous P."/>
            <person name="Grigoriev I."/>
        </authorList>
    </citation>
    <scope>NUCLEOTIDE SEQUENCE</scope>
    <source>
        <strain evidence="1">CBS 480.64</strain>
    </source>
</reference>
<name>A0A6A7BV69_9PEZI</name>
<organism evidence="1 2">
    <name type="scientific">Piedraia hortae CBS 480.64</name>
    <dbReference type="NCBI Taxonomy" id="1314780"/>
    <lineage>
        <taxon>Eukaryota</taxon>
        <taxon>Fungi</taxon>
        <taxon>Dikarya</taxon>
        <taxon>Ascomycota</taxon>
        <taxon>Pezizomycotina</taxon>
        <taxon>Dothideomycetes</taxon>
        <taxon>Dothideomycetidae</taxon>
        <taxon>Capnodiales</taxon>
        <taxon>Piedraiaceae</taxon>
        <taxon>Piedraia</taxon>
    </lineage>
</organism>
<gene>
    <name evidence="1" type="ORF">K470DRAFT_259890</name>
</gene>
<evidence type="ECO:0000313" key="2">
    <source>
        <dbReference type="Proteomes" id="UP000799421"/>
    </source>
</evidence>
<protein>
    <submittedName>
        <fullName evidence="1">Uncharacterized protein</fullName>
    </submittedName>
</protein>
<keyword evidence="2" id="KW-1185">Reference proteome</keyword>
<dbReference type="EMBL" id="MU006011">
    <property type="protein sequence ID" value="KAF2858388.1"/>
    <property type="molecule type" value="Genomic_DNA"/>
</dbReference>
<proteinExistence type="predicted"/>
<dbReference type="Proteomes" id="UP000799421">
    <property type="component" value="Unassembled WGS sequence"/>
</dbReference>
<evidence type="ECO:0000313" key="1">
    <source>
        <dbReference type="EMBL" id="KAF2858388.1"/>
    </source>
</evidence>
<dbReference type="OrthoDB" id="6359816at2759"/>